<feature type="region of interest" description="Disordered" evidence="1">
    <location>
        <begin position="21"/>
        <end position="57"/>
    </location>
</feature>
<accession>A0AA47NTZ3</accession>
<evidence type="ECO:0000313" key="2">
    <source>
        <dbReference type="EMBL" id="KAK0138451.1"/>
    </source>
</evidence>
<gene>
    <name evidence="2" type="ORF">N1851_025027</name>
</gene>
<feature type="compositionally biased region" description="Basic and acidic residues" evidence="1">
    <location>
        <begin position="21"/>
        <end position="35"/>
    </location>
</feature>
<name>A0AA47NTZ3_MERPO</name>
<dbReference type="Gene3D" id="3.40.50.12700">
    <property type="match status" value="1"/>
</dbReference>
<dbReference type="AlphaFoldDB" id="A0AA47NTZ3"/>
<organism evidence="2 3">
    <name type="scientific">Merluccius polli</name>
    <name type="common">Benguela hake</name>
    <name type="synonym">Merluccius cadenati</name>
    <dbReference type="NCBI Taxonomy" id="89951"/>
    <lineage>
        <taxon>Eukaryota</taxon>
        <taxon>Metazoa</taxon>
        <taxon>Chordata</taxon>
        <taxon>Craniata</taxon>
        <taxon>Vertebrata</taxon>
        <taxon>Euteleostomi</taxon>
        <taxon>Actinopterygii</taxon>
        <taxon>Neopterygii</taxon>
        <taxon>Teleostei</taxon>
        <taxon>Neoteleostei</taxon>
        <taxon>Acanthomorphata</taxon>
        <taxon>Zeiogadaria</taxon>
        <taxon>Gadariae</taxon>
        <taxon>Gadiformes</taxon>
        <taxon>Gadoidei</taxon>
        <taxon>Merlucciidae</taxon>
        <taxon>Merluccius</taxon>
    </lineage>
</organism>
<protein>
    <recommendedName>
        <fullName evidence="4">SGNH hydrolase-type esterase domain-containing protein</fullName>
    </recommendedName>
</protein>
<evidence type="ECO:0000256" key="1">
    <source>
        <dbReference type="SAM" id="MobiDB-lite"/>
    </source>
</evidence>
<evidence type="ECO:0008006" key="4">
    <source>
        <dbReference type="Google" id="ProtNLM"/>
    </source>
</evidence>
<sequence length="756" mass="82398">MHPQGSCRGCRAGPLFHGLDENHIAPPGSERDHHPSLPIQGHCPRCPRDAAESCQPRQPHNIQGLKELRADLIHPRGPATEELPDHLGNLSPRDRRAHTRVPRPCFLTGRRVGGIEEVFEVFLPPIHNVPSRGQQRTVSTIHSVDDALLPPPETPDGGPEPLRSRPEIVLHGLTELLPCPGFCLGNRHSCAPLGLPVPACCLRSPTGQKGPIGLLLQFDGIPYRRCPPAGSGIAATAGTDHLAATALVGRLNNGGVEHGPLGLNVPPPPPLSRRWELKLSLTGDSARRSQQTLTIRLGLPGLTGILPHHRSQLTTSSAPLFARVSKTCGRKSDDTTTKSIIELRPRVSWCQAQTTVRIRPPTRRRREATLSSTGVNSNILAPSRGAISIATPARRLSPVATPEWKRVQPLSRRLVPEPLLCVEVRPTISSRNFSTSRTSSGSFPTREVTFHVPRASFCSRGSDRQGPRLRPPPSSHCTRPLWPLLLVVSRREGGPTSSFRAVPGRAPPGHQALAAEPHPQAWLQGEAPVTHVRARDTALEVRISDLEARYRTTPSPVVCAGRPAVALVSRPPVDPEQPGSHGEWVTVRGKRSGNPLKPTAHHQTIHVSNTFSPLSDAPAEEQTLVIGSSIVRNVKLAKPAAIVKCIPGARAGDVESYLKLLAKDKRKYHKIVIHVGGNDSRLRQSEVTKINVESVCRYAKTMSDTVVFSGPLPNVTSDVMYSRMASFHRWLSRLELELTNRLLYSCCVCGYCCRQH</sequence>
<dbReference type="SUPFAM" id="SSF52266">
    <property type="entry name" value="SGNH hydrolase"/>
    <property type="match status" value="1"/>
</dbReference>
<dbReference type="Proteomes" id="UP001174136">
    <property type="component" value="Unassembled WGS sequence"/>
</dbReference>
<reference evidence="2" key="1">
    <citation type="journal article" date="2023" name="Front. Mar. Sci.">
        <title>A new Merluccius polli reference genome to investigate the effects of global change in West African waters.</title>
        <authorList>
            <person name="Mateo J.L."/>
            <person name="Blanco-Fernandez C."/>
            <person name="Garcia-Vazquez E."/>
            <person name="Machado-Schiaffino G."/>
        </authorList>
    </citation>
    <scope>NUCLEOTIDE SEQUENCE</scope>
    <source>
        <strain evidence="2">C29</strain>
        <tissue evidence="2">Fin</tissue>
    </source>
</reference>
<evidence type="ECO:0000313" key="3">
    <source>
        <dbReference type="Proteomes" id="UP001174136"/>
    </source>
</evidence>
<comment type="caution">
    <text evidence="2">The sequence shown here is derived from an EMBL/GenBank/DDBJ whole genome shotgun (WGS) entry which is preliminary data.</text>
</comment>
<keyword evidence="3" id="KW-1185">Reference proteome</keyword>
<dbReference type="Gene3D" id="3.40.50.12690">
    <property type="match status" value="1"/>
</dbReference>
<proteinExistence type="predicted"/>
<dbReference type="EMBL" id="JAOPHQ010004624">
    <property type="protein sequence ID" value="KAK0138451.1"/>
    <property type="molecule type" value="Genomic_DNA"/>
</dbReference>